<proteinExistence type="predicted"/>
<keyword evidence="2" id="KW-1185">Reference proteome</keyword>
<gene>
    <name evidence="1" type="ORF">L6452_30492</name>
</gene>
<reference evidence="1 2" key="2">
    <citation type="journal article" date="2022" name="Mol. Ecol. Resour.">
        <title>The genomes of chicory, endive, great burdock and yacon provide insights into Asteraceae paleo-polyploidization history and plant inulin production.</title>
        <authorList>
            <person name="Fan W."/>
            <person name="Wang S."/>
            <person name="Wang H."/>
            <person name="Wang A."/>
            <person name="Jiang F."/>
            <person name="Liu H."/>
            <person name="Zhao H."/>
            <person name="Xu D."/>
            <person name="Zhang Y."/>
        </authorList>
    </citation>
    <scope>NUCLEOTIDE SEQUENCE [LARGE SCALE GENOMIC DNA]</scope>
    <source>
        <strain evidence="2">cv. Niubang</strain>
    </source>
</reference>
<evidence type="ECO:0000313" key="1">
    <source>
        <dbReference type="EMBL" id="KAI3697464.1"/>
    </source>
</evidence>
<comment type="caution">
    <text evidence="1">The sequence shown here is derived from an EMBL/GenBank/DDBJ whole genome shotgun (WGS) entry which is preliminary data.</text>
</comment>
<protein>
    <submittedName>
        <fullName evidence="1">Uncharacterized protein</fullName>
    </submittedName>
</protein>
<dbReference type="EMBL" id="CM042056">
    <property type="protein sequence ID" value="KAI3697464.1"/>
    <property type="molecule type" value="Genomic_DNA"/>
</dbReference>
<sequence length="89" mass="10085">MQAPTSYSTGCLSKAFCTEVTTLDTSSSFTELLGLTLFCFFFEIENAKKTPVLKAMLQTFVSLMFLGFEEQHLRFETESAQKVNSEEYL</sequence>
<dbReference type="Proteomes" id="UP001055879">
    <property type="component" value="Linkage Group LG10"/>
</dbReference>
<organism evidence="1 2">
    <name type="scientific">Arctium lappa</name>
    <name type="common">Greater burdock</name>
    <name type="synonym">Lappa major</name>
    <dbReference type="NCBI Taxonomy" id="4217"/>
    <lineage>
        <taxon>Eukaryota</taxon>
        <taxon>Viridiplantae</taxon>
        <taxon>Streptophyta</taxon>
        <taxon>Embryophyta</taxon>
        <taxon>Tracheophyta</taxon>
        <taxon>Spermatophyta</taxon>
        <taxon>Magnoliopsida</taxon>
        <taxon>eudicotyledons</taxon>
        <taxon>Gunneridae</taxon>
        <taxon>Pentapetalae</taxon>
        <taxon>asterids</taxon>
        <taxon>campanulids</taxon>
        <taxon>Asterales</taxon>
        <taxon>Asteraceae</taxon>
        <taxon>Carduoideae</taxon>
        <taxon>Cardueae</taxon>
        <taxon>Arctiinae</taxon>
        <taxon>Arctium</taxon>
    </lineage>
</organism>
<accession>A0ACB8ZJH6</accession>
<evidence type="ECO:0000313" key="2">
    <source>
        <dbReference type="Proteomes" id="UP001055879"/>
    </source>
</evidence>
<name>A0ACB8ZJH6_ARCLA</name>
<reference evidence="2" key="1">
    <citation type="journal article" date="2022" name="Mol. Ecol. Resour.">
        <title>The genomes of chicory, endive, great burdock and yacon provide insights into Asteraceae palaeo-polyploidization history and plant inulin production.</title>
        <authorList>
            <person name="Fan W."/>
            <person name="Wang S."/>
            <person name="Wang H."/>
            <person name="Wang A."/>
            <person name="Jiang F."/>
            <person name="Liu H."/>
            <person name="Zhao H."/>
            <person name="Xu D."/>
            <person name="Zhang Y."/>
        </authorList>
    </citation>
    <scope>NUCLEOTIDE SEQUENCE [LARGE SCALE GENOMIC DNA]</scope>
    <source>
        <strain evidence="2">cv. Niubang</strain>
    </source>
</reference>